<comment type="caution">
    <text evidence="8">The sequence shown here is derived from an EMBL/GenBank/DDBJ whole genome shotgun (WGS) entry which is preliminary data.</text>
</comment>
<feature type="transmembrane region" description="Helical" evidence="7">
    <location>
        <begin position="426"/>
        <end position="450"/>
    </location>
</feature>
<feature type="transmembrane region" description="Helical" evidence="7">
    <location>
        <begin position="49"/>
        <end position="69"/>
    </location>
</feature>
<evidence type="ECO:0000256" key="3">
    <source>
        <dbReference type="ARBA" id="ARBA00022692"/>
    </source>
</evidence>
<sequence>MDDTKGTHYDAYELSSPPESQAAGDVFGSNDRDKANMARMGKDQEMKRVFRQVSLISFTAIIMGTWQWMLMANSQGLINGGRGGLFWSYIWTFGGYALLAASLADMLACARRREVKYVLPASTLFTKTLTSKPVSLEFAPPRFQQVLSYASGWLSALSWQAGNASGLFLCANLIQSLIAIKSPAYAEPAWQGWLLVVAVTLICVLFNIFGEPMLPHMQNLFLPVYVATFVATIAVMWALCPHVDAYTALVEVTNEGGWSSTGLALMVGQISAIFALGGSDAAAHMSEEVRDAGLSVPRAMIGSILLNGIMGFIALISFLFAVPSVDDAVNDPSGFPLVYVLNLANMPNVTVGLIFLQLLLLMVGNVAYQASTGRQTFAFARDGGMPFSKWIGHINLKYHLPVNAILLTAIITLLLCLINLGSSDAFNAILSLAAVAQMATYSISISCVLYRRLTAPQLLPKAQWGLGRWGVPVNAAGAAYAWFAFFWAFWPSSTPVTANSMNYAVVMFGGVMIIALLYFVVKARKTYAGPVTRTEAYLEGKL</sequence>
<feature type="transmembrane region" description="Helical" evidence="7">
    <location>
        <begin position="502"/>
        <end position="521"/>
    </location>
</feature>
<dbReference type="Pfam" id="PF13520">
    <property type="entry name" value="AA_permease_2"/>
    <property type="match status" value="1"/>
</dbReference>
<accession>A0A4U0Y127</accession>
<protein>
    <recommendedName>
        <fullName evidence="10">Amino acid permease/ SLC12A domain-containing protein</fullName>
    </recommendedName>
</protein>
<feature type="transmembrane region" description="Helical" evidence="7">
    <location>
        <begin position="398"/>
        <end position="420"/>
    </location>
</feature>
<feature type="transmembrane region" description="Helical" evidence="7">
    <location>
        <begin position="220"/>
        <end position="239"/>
    </location>
</feature>
<dbReference type="STRING" id="329884.A0A4U0Y127"/>
<feature type="transmembrane region" description="Helical" evidence="7">
    <location>
        <begin position="164"/>
        <end position="184"/>
    </location>
</feature>
<name>A0A4U0Y127_9PEZI</name>
<dbReference type="Proteomes" id="UP000309340">
    <property type="component" value="Unassembled WGS sequence"/>
</dbReference>
<dbReference type="PANTHER" id="PTHR45649:SF4">
    <property type="entry name" value="TRANSPORTER, PUTATIVE (EUROFUNG)-RELATED"/>
    <property type="match status" value="1"/>
</dbReference>
<keyword evidence="3 7" id="KW-0812">Transmembrane</keyword>
<feature type="transmembrane region" description="Helical" evidence="7">
    <location>
        <begin position="349"/>
        <end position="368"/>
    </location>
</feature>
<dbReference type="PIRSF" id="PIRSF006060">
    <property type="entry name" value="AA_transporter"/>
    <property type="match status" value="1"/>
</dbReference>
<dbReference type="AlphaFoldDB" id="A0A4U0Y127"/>
<reference evidence="8 9" key="1">
    <citation type="submission" date="2017-03" db="EMBL/GenBank/DDBJ databases">
        <title>Genomes of endolithic fungi from Antarctica.</title>
        <authorList>
            <person name="Coleine C."/>
            <person name="Masonjones S."/>
            <person name="Stajich J.E."/>
        </authorList>
    </citation>
    <scope>NUCLEOTIDE SEQUENCE [LARGE SCALE GENOMIC DNA]</scope>
    <source>
        <strain evidence="8 9">CCFEE 5184</strain>
    </source>
</reference>
<feature type="transmembrane region" description="Helical" evidence="7">
    <location>
        <begin position="190"/>
        <end position="208"/>
    </location>
</feature>
<dbReference type="PANTHER" id="PTHR45649">
    <property type="entry name" value="AMINO-ACID PERMEASE BAT1"/>
    <property type="match status" value="1"/>
</dbReference>
<evidence type="ECO:0000256" key="2">
    <source>
        <dbReference type="ARBA" id="ARBA00022448"/>
    </source>
</evidence>
<keyword evidence="9" id="KW-1185">Reference proteome</keyword>
<organism evidence="8 9">
    <name type="scientific">Friedmanniomyces simplex</name>
    <dbReference type="NCBI Taxonomy" id="329884"/>
    <lineage>
        <taxon>Eukaryota</taxon>
        <taxon>Fungi</taxon>
        <taxon>Dikarya</taxon>
        <taxon>Ascomycota</taxon>
        <taxon>Pezizomycotina</taxon>
        <taxon>Dothideomycetes</taxon>
        <taxon>Dothideomycetidae</taxon>
        <taxon>Mycosphaerellales</taxon>
        <taxon>Teratosphaeriaceae</taxon>
        <taxon>Friedmanniomyces</taxon>
    </lineage>
</organism>
<dbReference type="Gene3D" id="1.20.1740.10">
    <property type="entry name" value="Amino acid/polyamine transporter I"/>
    <property type="match status" value="1"/>
</dbReference>
<feature type="region of interest" description="Disordered" evidence="6">
    <location>
        <begin position="1"/>
        <end position="31"/>
    </location>
</feature>
<dbReference type="EMBL" id="NAJQ01000002">
    <property type="protein sequence ID" value="TKA83850.1"/>
    <property type="molecule type" value="Genomic_DNA"/>
</dbReference>
<dbReference type="InterPro" id="IPR002293">
    <property type="entry name" value="AA/rel_permease1"/>
</dbReference>
<feature type="transmembrane region" description="Helical" evidence="7">
    <location>
        <begin position="89"/>
        <end position="110"/>
    </location>
</feature>
<evidence type="ECO:0008006" key="10">
    <source>
        <dbReference type="Google" id="ProtNLM"/>
    </source>
</evidence>
<dbReference type="GO" id="GO:0016020">
    <property type="term" value="C:membrane"/>
    <property type="evidence" value="ECO:0007669"/>
    <property type="project" value="UniProtKB-SubCell"/>
</dbReference>
<keyword evidence="4 7" id="KW-1133">Transmembrane helix</keyword>
<evidence type="ECO:0000313" key="9">
    <source>
        <dbReference type="Proteomes" id="UP000309340"/>
    </source>
</evidence>
<dbReference type="GO" id="GO:0022857">
    <property type="term" value="F:transmembrane transporter activity"/>
    <property type="evidence" value="ECO:0007669"/>
    <property type="project" value="InterPro"/>
</dbReference>
<feature type="transmembrane region" description="Helical" evidence="7">
    <location>
        <begin position="259"/>
        <end position="278"/>
    </location>
</feature>
<proteinExistence type="predicted"/>
<feature type="transmembrane region" description="Helical" evidence="7">
    <location>
        <begin position="471"/>
        <end position="490"/>
    </location>
</feature>
<evidence type="ECO:0000256" key="7">
    <source>
        <dbReference type="SAM" id="Phobius"/>
    </source>
</evidence>
<feature type="transmembrane region" description="Helical" evidence="7">
    <location>
        <begin position="299"/>
        <end position="322"/>
    </location>
</feature>
<evidence type="ECO:0000313" key="8">
    <source>
        <dbReference type="EMBL" id="TKA83850.1"/>
    </source>
</evidence>
<evidence type="ECO:0000256" key="1">
    <source>
        <dbReference type="ARBA" id="ARBA00004141"/>
    </source>
</evidence>
<evidence type="ECO:0000256" key="5">
    <source>
        <dbReference type="ARBA" id="ARBA00023136"/>
    </source>
</evidence>
<dbReference type="OrthoDB" id="3257095at2759"/>
<comment type="subcellular location">
    <subcellularLocation>
        <location evidence="1">Membrane</location>
        <topology evidence="1">Multi-pass membrane protein</topology>
    </subcellularLocation>
</comment>
<evidence type="ECO:0000256" key="6">
    <source>
        <dbReference type="SAM" id="MobiDB-lite"/>
    </source>
</evidence>
<keyword evidence="5 7" id="KW-0472">Membrane</keyword>
<evidence type="ECO:0000256" key="4">
    <source>
        <dbReference type="ARBA" id="ARBA00022989"/>
    </source>
</evidence>
<gene>
    <name evidence="8" type="ORF">B0A55_00119</name>
</gene>
<feature type="compositionally biased region" description="Basic and acidic residues" evidence="6">
    <location>
        <begin position="1"/>
        <end position="11"/>
    </location>
</feature>
<keyword evidence="2" id="KW-0813">Transport</keyword>